<dbReference type="PROSITE" id="PS50977">
    <property type="entry name" value="HTH_TETR_2"/>
    <property type="match status" value="1"/>
</dbReference>
<protein>
    <submittedName>
        <fullName evidence="4">AcrR family transcriptional regulator</fullName>
    </submittedName>
</protein>
<evidence type="ECO:0000256" key="1">
    <source>
        <dbReference type="ARBA" id="ARBA00023125"/>
    </source>
</evidence>
<organism evidence="4 5">
    <name type="scientific">Streptosporangium brasiliense</name>
    <dbReference type="NCBI Taxonomy" id="47480"/>
    <lineage>
        <taxon>Bacteria</taxon>
        <taxon>Bacillati</taxon>
        <taxon>Actinomycetota</taxon>
        <taxon>Actinomycetes</taxon>
        <taxon>Streptosporangiales</taxon>
        <taxon>Streptosporangiaceae</taxon>
        <taxon>Streptosporangium</taxon>
    </lineage>
</organism>
<name>A0ABT9R5I6_9ACTN</name>
<proteinExistence type="predicted"/>
<dbReference type="Pfam" id="PF00440">
    <property type="entry name" value="TetR_N"/>
    <property type="match status" value="1"/>
</dbReference>
<keyword evidence="1 2" id="KW-0238">DNA-binding</keyword>
<gene>
    <name evidence="4" type="ORF">J2S55_003393</name>
</gene>
<feature type="domain" description="HTH tetR-type" evidence="3">
    <location>
        <begin position="9"/>
        <end position="69"/>
    </location>
</feature>
<sequence length="199" mass="21872">MGVRKARAAETEAALKEAARRLFVEDGYLNTKITDITRAAGRATGSFYDHFASKEELLKSLLADLEADSDAEIEPHPRDHDLTDRAQLRWHVAIIWKLFREHLPVVVAMYQSSAAEKPGSGHAWQNLTAETETLREHLEFLREKGHALPGDPTLVAAAMGAMLSMLGYAVLTAGEHAPAFTDDQIIDTLTELLLNGLTG</sequence>
<dbReference type="PANTHER" id="PTHR43479">
    <property type="entry name" value="ACREF/ENVCD OPERON REPRESSOR-RELATED"/>
    <property type="match status" value="1"/>
</dbReference>
<dbReference type="SUPFAM" id="SSF48498">
    <property type="entry name" value="Tetracyclin repressor-like, C-terminal domain"/>
    <property type="match status" value="1"/>
</dbReference>
<evidence type="ECO:0000259" key="3">
    <source>
        <dbReference type="PROSITE" id="PS50977"/>
    </source>
</evidence>
<dbReference type="InterPro" id="IPR050624">
    <property type="entry name" value="HTH-type_Tx_Regulator"/>
</dbReference>
<dbReference type="InterPro" id="IPR009057">
    <property type="entry name" value="Homeodomain-like_sf"/>
</dbReference>
<evidence type="ECO:0000313" key="4">
    <source>
        <dbReference type="EMBL" id="MDP9864127.1"/>
    </source>
</evidence>
<dbReference type="RefSeq" id="WP_306861648.1">
    <property type="nucleotide sequence ID" value="NZ_JAUSRB010000002.1"/>
</dbReference>
<dbReference type="Gene3D" id="1.10.357.10">
    <property type="entry name" value="Tetracycline Repressor, domain 2"/>
    <property type="match status" value="1"/>
</dbReference>
<dbReference type="PRINTS" id="PR00455">
    <property type="entry name" value="HTHTETR"/>
</dbReference>
<reference evidence="4 5" key="1">
    <citation type="submission" date="2023-07" db="EMBL/GenBank/DDBJ databases">
        <title>Sequencing the genomes of 1000 actinobacteria strains.</title>
        <authorList>
            <person name="Klenk H.-P."/>
        </authorList>
    </citation>
    <scope>NUCLEOTIDE SEQUENCE [LARGE SCALE GENOMIC DNA]</scope>
    <source>
        <strain evidence="4 5">DSM 44109</strain>
    </source>
</reference>
<feature type="DNA-binding region" description="H-T-H motif" evidence="2">
    <location>
        <begin position="32"/>
        <end position="51"/>
    </location>
</feature>
<comment type="caution">
    <text evidence="4">The sequence shown here is derived from an EMBL/GenBank/DDBJ whole genome shotgun (WGS) entry which is preliminary data.</text>
</comment>
<dbReference type="InterPro" id="IPR001647">
    <property type="entry name" value="HTH_TetR"/>
</dbReference>
<dbReference type="SUPFAM" id="SSF46689">
    <property type="entry name" value="Homeodomain-like"/>
    <property type="match status" value="1"/>
</dbReference>
<dbReference type="Gene3D" id="1.10.10.60">
    <property type="entry name" value="Homeodomain-like"/>
    <property type="match status" value="1"/>
</dbReference>
<dbReference type="InterPro" id="IPR036271">
    <property type="entry name" value="Tet_transcr_reg_TetR-rel_C_sf"/>
</dbReference>
<keyword evidence="5" id="KW-1185">Reference proteome</keyword>
<evidence type="ECO:0000256" key="2">
    <source>
        <dbReference type="PROSITE-ProRule" id="PRU00335"/>
    </source>
</evidence>
<dbReference type="PANTHER" id="PTHR43479:SF11">
    <property type="entry name" value="ACREF_ENVCD OPERON REPRESSOR-RELATED"/>
    <property type="match status" value="1"/>
</dbReference>
<accession>A0ABT9R5I6</accession>
<dbReference type="Proteomes" id="UP001230426">
    <property type="component" value="Unassembled WGS sequence"/>
</dbReference>
<dbReference type="EMBL" id="JAUSRB010000002">
    <property type="protein sequence ID" value="MDP9864127.1"/>
    <property type="molecule type" value="Genomic_DNA"/>
</dbReference>
<evidence type="ECO:0000313" key="5">
    <source>
        <dbReference type="Proteomes" id="UP001230426"/>
    </source>
</evidence>